<dbReference type="EMBL" id="JBHUFD010000019">
    <property type="protein sequence ID" value="MFD1875630.1"/>
    <property type="molecule type" value="Genomic_DNA"/>
</dbReference>
<dbReference type="Pfam" id="PF00691">
    <property type="entry name" value="OmpA"/>
    <property type="match status" value="1"/>
</dbReference>
<dbReference type="Pfam" id="PF06078">
    <property type="entry name" value="DUF937"/>
    <property type="match status" value="1"/>
</dbReference>
<feature type="domain" description="OmpA-like" evidence="3">
    <location>
        <begin position="398"/>
        <end position="514"/>
    </location>
</feature>
<dbReference type="InterPro" id="IPR036737">
    <property type="entry name" value="OmpA-like_sf"/>
</dbReference>
<evidence type="ECO:0000256" key="2">
    <source>
        <dbReference type="SAM" id="MobiDB-lite"/>
    </source>
</evidence>
<proteinExistence type="predicted"/>
<dbReference type="CDD" id="cd07185">
    <property type="entry name" value="OmpA_C-like"/>
    <property type="match status" value="1"/>
</dbReference>
<gene>
    <name evidence="4" type="ORF">ACFSDX_24575</name>
</gene>
<organism evidence="4 5">
    <name type="scientific">Hymenobacter bucti</name>
    <dbReference type="NCBI Taxonomy" id="1844114"/>
    <lineage>
        <taxon>Bacteria</taxon>
        <taxon>Pseudomonadati</taxon>
        <taxon>Bacteroidota</taxon>
        <taxon>Cytophagia</taxon>
        <taxon>Cytophagales</taxon>
        <taxon>Hymenobacteraceae</taxon>
        <taxon>Hymenobacter</taxon>
    </lineage>
</organism>
<comment type="caution">
    <text evidence="4">The sequence shown here is derived from an EMBL/GenBank/DDBJ whole genome shotgun (WGS) entry which is preliminary data.</text>
</comment>
<reference evidence="5" key="1">
    <citation type="journal article" date="2019" name="Int. J. Syst. Evol. Microbiol.">
        <title>The Global Catalogue of Microorganisms (GCM) 10K type strain sequencing project: providing services to taxonomists for standard genome sequencing and annotation.</title>
        <authorList>
            <consortium name="The Broad Institute Genomics Platform"/>
            <consortium name="The Broad Institute Genome Sequencing Center for Infectious Disease"/>
            <person name="Wu L."/>
            <person name="Ma J."/>
        </authorList>
    </citation>
    <scope>NUCLEOTIDE SEQUENCE [LARGE SCALE GENOMIC DNA]</scope>
    <source>
        <strain evidence="5">CGMCC 1.15795</strain>
    </source>
</reference>
<evidence type="ECO:0000259" key="3">
    <source>
        <dbReference type="PROSITE" id="PS51123"/>
    </source>
</evidence>
<dbReference type="InterPro" id="IPR009282">
    <property type="entry name" value="DUF937"/>
</dbReference>
<name>A0ABW4R1I3_9BACT</name>
<dbReference type="InterPro" id="IPR050330">
    <property type="entry name" value="Bact_OuterMem_StrucFunc"/>
</dbReference>
<accession>A0ABW4R1I3</accession>
<dbReference type="PANTHER" id="PTHR30329">
    <property type="entry name" value="STATOR ELEMENT OF FLAGELLAR MOTOR COMPLEX"/>
    <property type="match status" value="1"/>
</dbReference>
<feature type="region of interest" description="Disordered" evidence="2">
    <location>
        <begin position="200"/>
        <end position="243"/>
    </location>
</feature>
<evidence type="ECO:0000313" key="4">
    <source>
        <dbReference type="EMBL" id="MFD1875630.1"/>
    </source>
</evidence>
<protein>
    <submittedName>
        <fullName evidence="4">OmpA family protein</fullName>
    </submittedName>
</protein>
<dbReference type="InterPro" id="IPR006665">
    <property type="entry name" value="OmpA-like"/>
</dbReference>
<dbReference type="Proteomes" id="UP001597197">
    <property type="component" value="Unassembled WGS sequence"/>
</dbReference>
<sequence length="514" mass="52891">MSSNLLELTQNYFLGSTVRQISTAFGEPEARISEALRRVVPLALGGLLTRAQEPDGAAELFAWAQQVHQRGLLSNLGGLLSGLSTPPTAMAPAAGRLPTRGADMIRTLLGADYGPALTSISQQAGVRTTTVSNLFSVAVAAVLGLLGRHSAQHSLNADGLISYLGSQRADILGALAALPAGLGQGLARLAPSIPVAEVAPTPAPVAPSPSRDSPIPMRPTEARPQSAPTAVPSSPPVAPRAPVATLSNPPVAVSAPTAVPSSPAVATAQPVVRPALPQPVVGPVAPTPAVARYWPWLLLLALGLALGGYLVLGRRPSVTTSEPVVTTPATPARRAAPATRVAAPNGQYEAASNTYRYDTGANLTLRLPTGTSFTVGSHSAEVQLWQLLTDSTQSLTSAENLRGIVLDRLYFDAGQATLTSASQTQVANLAALLAAFPRAILKFGGFTDNQGAAKANLLLSADRAIAVRNMLVAQGVTPARVAAQGYGQMHPIASNATPAGQAQNRRVAMLLISR</sequence>
<evidence type="ECO:0000256" key="1">
    <source>
        <dbReference type="PROSITE-ProRule" id="PRU00473"/>
    </source>
</evidence>
<dbReference type="PANTHER" id="PTHR30329:SF21">
    <property type="entry name" value="LIPOPROTEIN YIAD-RELATED"/>
    <property type="match status" value="1"/>
</dbReference>
<keyword evidence="1" id="KW-0472">Membrane</keyword>
<evidence type="ECO:0000313" key="5">
    <source>
        <dbReference type="Proteomes" id="UP001597197"/>
    </source>
</evidence>
<dbReference type="PROSITE" id="PS51123">
    <property type="entry name" value="OMPA_2"/>
    <property type="match status" value="1"/>
</dbReference>
<dbReference type="Gene3D" id="3.30.1330.60">
    <property type="entry name" value="OmpA-like domain"/>
    <property type="match status" value="1"/>
</dbReference>
<dbReference type="SUPFAM" id="SSF103088">
    <property type="entry name" value="OmpA-like"/>
    <property type="match status" value="1"/>
</dbReference>
<keyword evidence="5" id="KW-1185">Reference proteome</keyword>
<dbReference type="RefSeq" id="WP_382318527.1">
    <property type="nucleotide sequence ID" value="NZ_JBHUFD010000019.1"/>
</dbReference>